<dbReference type="Pfam" id="PF02611">
    <property type="entry name" value="CDH"/>
    <property type="match status" value="1"/>
</dbReference>
<protein>
    <recommendedName>
        <fullName evidence="7">CDP-diacylglycerol pyrophosphatase</fullName>
        <ecNumber evidence="6">3.6.1.26</ecNumber>
    </recommendedName>
    <alternativeName>
        <fullName evidence="17">CDP-diacylglycerol phosphatidylhydrolase</fullName>
    </alternativeName>
    <alternativeName>
        <fullName evidence="18">CDP-diglyceride hydrolase</fullName>
    </alternativeName>
</protein>
<comment type="similarity">
    <text evidence="5">Belongs to the Cdh family.</text>
</comment>
<evidence type="ECO:0000256" key="12">
    <source>
        <dbReference type="ARBA" id="ARBA00022989"/>
    </source>
</evidence>
<evidence type="ECO:0000256" key="8">
    <source>
        <dbReference type="ARBA" id="ARBA00022475"/>
    </source>
</evidence>
<evidence type="ECO:0000256" key="5">
    <source>
        <dbReference type="ARBA" id="ARBA00006435"/>
    </source>
</evidence>
<evidence type="ECO:0000256" key="9">
    <source>
        <dbReference type="ARBA" id="ARBA00022516"/>
    </source>
</evidence>
<dbReference type="GO" id="GO:0008715">
    <property type="term" value="F:CDP-diacylglycerol diphosphatase activity"/>
    <property type="evidence" value="ECO:0007669"/>
    <property type="project" value="UniProtKB-EC"/>
</dbReference>
<keyword evidence="16" id="KW-1208">Phospholipid metabolism</keyword>
<keyword evidence="15" id="KW-0594">Phospholipid biosynthesis</keyword>
<gene>
    <name evidence="19" type="ORF">SAMN05444168_7048</name>
</gene>
<evidence type="ECO:0000256" key="1">
    <source>
        <dbReference type="ARBA" id="ARBA00001007"/>
    </source>
</evidence>
<evidence type="ECO:0000313" key="20">
    <source>
        <dbReference type="Proteomes" id="UP000184693"/>
    </source>
</evidence>
<evidence type="ECO:0000256" key="6">
    <source>
        <dbReference type="ARBA" id="ARBA00012375"/>
    </source>
</evidence>
<keyword evidence="8" id="KW-1003">Cell membrane</keyword>
<evidence type="ECO:0000313" key="19">
    <source>
        <dbReference type="EMBL" id="SIO55230.1"/>
    </source>
</evidence>
<dbReference type="SUPFAM" id="SSF54197">
    <property type="entry name" value="HIT-like"/>
    <property type="match status" value="1"/>
</dbReference>
<evidence type="ECO:0000256" key="15">
    <source>
        <dbReference type="ARBA" id="ARBA00023209"/>
    </source>
</evidence>
<evidence type="ECO:0000256" key="11">
    <source>
        <dbReference type="ARBA" id="ARBA00022801"/>
    </source>
</evidence>
<organism evidence="19 20">
    <name type="scientific">Paraburkholderia phenazinium</name>
    <dbReference type="NCBI Taxonomy" id="60549"/>
    <lineage>
        <taxon>Bacteria</taxon>
        <taxon>Pseudomonadati</taxon>
        <taxon>Pseudomonadota</taxon>
        <taxon>Betaproteobacteria</taxon>
        <taxon>Burkholderiales</taxon>
        <taxon>Burkholderiaceae</taxon>
        <taxon>Paraburkholderia</taxon>
    </lineage>
</organism>
<dbReference type="GO" id="GO:0008654">
    <property type="term" value="P:phospholipid biosynthetic process"/>
    <property type="evidence" value="ECO:0007669"/>
    <property type="project" value="UniProtKB-KW"/>
</dbReference>
<dbReference type="GO" id="GO:0005886">
    <property type="term" value="C:plasma membrane"/>
    <property type="evidence" value="ECO:0007669"/>
    <property type="project" value="UniProtKB-SubCell"/>
</dbReference>
<dbReference type="InterPro" id="IPR003763">
    <property type="entry name" value="CDP-diacylglyc_Pase"/>
</dbReference>
<dbReference type="Proteomes" id="UP000184693">
    <property type="component" value="Unassembled WGS sequence"/>
</dbReference>
<comment type="subcellular location">
    <subcellularLocation>
        <location evidence="2">Cell membrane</location>
        <topology evidence="2">Single-pass membrane protein</topology>
    </subcellularLocation>
</comment>
<dbReference type="OrthoDB" id="481399at2"/>
<evidence type="ECO:0000256" key="18">
    <source>
        <dbReference type="ARBA" id="ARBA00032892"/>
    </source>
</evidence>
<dbReference type="UniPathway" id="UPA00609">
    <property type="reaction ID" value="UER00664"/>
</dbReference>
<dbReference type="PIRSF" id="PIRSF001273">
    <property type="entry name" value="CDH"/>
    <property type="match status" value="1"/>
</dbReference>
<sequence length="280" mass="30353">MRARKVSAAADGRLRESARVVRTGSRFSGRARLVMAKAAALVAVAVVASSCAELAAADPDALWKIVGGQCVPEARASGHPGQCTSVDLADHYAILKDISGRSQHLLIPTERVTGIESPSIVAPDAPDYWADGWSSRNTVEASLKKPLAADQFGLEINSEFRRSQQQLHIHMDCMRTDIIDALAPYRRDQPGQWHWETIDGVRYRIMRVTSLSQDNDPFRIVARDHPDSQSMATQTILVTGAGPSADQDGWLVLNSGLDVDNGTGTAEGLLDHECHLADAH</sequence>
<keyword evidence="10" id="KW-0812">Transmembrane</keyword>
<proteinExistence type="inferred from homology"/>
<evidence type="ECO:0000256" key="14">
    <source>
        <dbReference type="ARBA" id="ARBA00023136"/>
    </source>
</evidence>
<dbReference type="Gene3D" id="3.30.428.30">
    <property type="entry name" value="HIT family - CDH-like"/>
    <property type="match status" value="1"/>
</dbReference>
<dbReference type="EC" id="3.6.1.26" evidence="6"/>
<dbReference type="AlphaFoldDB" id="A0A1N6KF82"/>
<evidence type="ECO:0000256" key="4">
    <source>
        <dbReference type="ARBA" id="ARBA00005189"/>
    </source>
</evidence>
<name>A0A1N6KF82_9BURK</name>
<evidence type="ECO:0000256" key="10">
    <source>
        <dbReference type="ARBA" id="ARBA00022692"/>
    </source>
</evidence>
<comment type="pathway">
    <text evidence="3">Phospholipid metabolism; CDP-diacylglycerol degradation; phosphatidate from CDP-diacylglycerol: step 1/1.</text>
</comment>
<evidence type="ECO:0000256" key="16">
    <source>
        <dbReference type="ARBA" id="ARBA00023264"/>
    </source>
</evidence>
<keyword evidence="11" id="KW-0378">Hydrolase</keyword>
<evidence type="ECO:0000256" key="13">
    <source>
        <dbReference type="ARBA" id="ARBA00023098"/>
    </source>
</evidence>
<keyword evidence="13" id="KW-0443">Lipid metabolism</keyword>
<evidence type="ECO:0000256" key="3">
    <source>
        <dbReference type="ARBA" id="ARBA00004927"/>
    </source>
</evidence>
<evidence type="ECO:0000256" key="2">
    <source>
        <dbReference type="ARBA" id="ARBA00004162"/>
    </source>
</evidence>
<comment type="pathway">
    <text evidence="4">Lipid metabolism.</text>
</comment>
<dbReference type="EMBL" id="FSRM01000002">
    <property type="protein sequence ID" value="SIO55230.1"/>
    <property type="molecule type" value="Genomic_DNA"/>
</dbReference>
<keyword evidence="9" id="KW-0444">Lipid biosynthesis</keyword>
<dbReference type="GO" id="GO:0046342">
    <property type="term" value="P:CDP-diacylglycerol catabolic process"/>
    <property type="evidence" value="ECO:0007669"/>
    <property type="project" value="UniProtKB-UniPathway"/>
</dbReference>
<evidence type="ECO:0000256" key="17">
    <source>
        <dbReference type="ARBA" id="ARBA00032888"/>
    </source>
</evidence>
<accession>A0A1N6KF82</accession>
<evidence type="ECO:0000256" key="7">
    <source>
        <dbReference type="ARBA" id="ARBA00019608"/>
    </source>
</evidence>
<reference evidence="19 20" key="1">
    <citation type="submission" date="2016-11" db="EMBL/GenBank/DDBJ databases">
        <authorList>
            <person name="Jaros S."/>
            <person name="Januszkiewicz K."/>
            <person name="Wedrychowicz H."/>
        </authorList>
    </citation>
    <scope>NUCLEOTIDE SEQUENCE [LARGE SCALE GENOMIC DNA]</scope>
    <source>
        <strain evidence="19 20">GAS86</strain>
    </source>
</reference>
<comment type="catalytic activity">
    <reaction evidence="1">
        <text>a CDP-1,2-diacyl-sn-glycerol + H2O = a 1,2-diacyl-sn-glycero-3-phosphate + CMP + 2 H(+)</text>
        <dbReference type="Rhea" id="RHEA:15221"/>
        <dbReference type="ChEBI" id="CHEBI:15377"/>
        <dbReference type="ChEBI" id="CHEBI:15378"/>
        <dbReference type="ChEBI" id="CHEBI:58332"/>
        <dbReference type="ChEBI" id="CHEBI:58608"/>
        <dbReference type="ChEBI" id="CHEBI:60377"/>
        <dbReference type="EC" id="3.6.1.26"/>
    </reaction>
</comment>
<dbReference type="InterPro" id="IPR036265">
    <property type="entry name" value="HIT-like_sf"/>
</dbReference>
<keyword evidence="14" id="KW-0472">Membrane</keyword>
<keyword evidence="12" id="KW-1133">Transmembrane helix</keyword>